<feature type="transmembrane region" description="Helical" evidence="1">
    <location>
        <begin position="35"/>
        <end position="57"/>
    </location>
</feature>
<sequence>MHGPGNAIFGAMTYTPLAPEIAFTPVSPLYRNVQIVARAITWGVLALALAAACAFWWKQPWTWVFPAAVVVIGIWHCIIAGRQAKAIGYHETAEELLICRGIMFRNLSVIPYGRMQTVTLEAGPILSRFGLANLTLETASAGSMGNIPGLPRAEAERLRIRLTDNAQARLEGI</sequence>
<comment type="caution">
    <text evidence="3">The sequence shown here is derived from an EMBL/GenBank/DDBJ whole genome shotgun (WGS) entry which is preliminary data.</text>
</comment>
<dbReference type="InterPro" id="IPR005182">
    <property type="entry name" value="YdbS-like_PH"/>
</dbReference>
<dbReference type="AlphaFoldDB" id="A0A7Z8YAL0"/>
<feature type="domain" description="YdbS-like PH" evidence="2">
    <location>
        <begin position="85"/>
        <end position="159"/>
    </location>
</feature>
<feature type="transmembrane region" description="Helical" evidence="1">
    <location>
        <begin position="63"/>
        <end position="81"/>
    </location>
</feature>
<accession>A0A7Z8YAL0</accession>
<keyword evidence="1" id="KW-1133">Transmembrane helix</keyword>
<evidence type="ECO:0000313" key="4">
    <source>
        <dbReference type="Proteomes" id="UP000269974"/>
    </source>
</evidence>
<dbReference type="Pfam" id="PF03703">
    <property type="entry name" value="bPH_2"/>
    <property type="match status" value="1"/>
</dbReference>
<dbReference type="Proteomes" id="UP000269974">
    <property type="component" value="Unassembled WGS sequence"/>
</dbReference>
<evidence type="ECO:0000313" key="3">
    <source>
        <dbReference type="EMBL" id="VDG77129.1"/>
    </source>
</evidence>
<evidence type="ECO:0000256" key="1">
    <source>
        <dbReference type="SAM" id="Phobius"/>
    </source>
</evidence>
<protein>
    <submittedName>
        <fullName evidence="3">Bacterial membrane flanked domain</fullName>
    </submittedName>
</protein>
<evidence type="ECO:0000259" key="2">
    <source>
        <dbReference type="Pfam" id="PF03703"/>
    </source>
</evidence>
<keyword evidence="1" id="KW-0472">Membrane</keyword>
<organism evidence="3 4">
    <name type="scientific">Actinobaculum suis</name>
    <dbReference type="NCBI Taxonomy" id="1657"/>
    <lineage>
        <taxon>Bacteria</taxon>
        <taxon>Bacillati</taxon>
        <taxon>Actinomycetota</taxon>
        <taxon>Actinomycetes</taxon>
        <taxon>Actinomycetales</taxon>
        <taxon>Actinomycetaceae</taxon>
        <taxon>Actinobaculum</taxon>
    </lineage>
</organism>
<dbReference type="EMBL" id="UYIO01000001">
    <property type="protein sequence ID" value="VDG77129.1"/>
    <property type="molecule type" value="Genomic_DNA"/>
</dbReference>
<proteinExistence type="predicted"/>
<keyword evidence="1" id="KW-0812">Transmembrane</keyword>
<dbReference type="PANTHER" id="PTHR34473:SF3">
    <property type="entry name" value="TRANSMEMBRANE PROTEIN-RELATED"/>
    <property type="match status" value="1"/>
</dbReference>
<gene>
    <name evidence="3" type="ORF">NCTC10327_01751</name>
</gene>
<reference evidence="3 4" key="1">
    <citation type="submission" date="2018-11" db="EMBL/GenBank/DDBJ databases">
        <authorList>
            <consortium name="Pathogen Informatics"/>
        </authorList>
    </citation>
    <scope>NUCLEOTIDE SEQUENCE [LARGE SCALE GENOMIC DNA]</scope>
    <source>
        <strain evidence="3 4">NCTC10327</strain>
    </source>
</reference>
<name>A0A7Z8YAL0_9ACTO</name>
<dbReference type="PANTHER" id="PTHR34473">
    <property type="entry name" value="UPF0699 TRANSMEMBRANE PROTEIN YDBS"/>
    <property type="match status" value="1"/>
</dbReference>